<dbReference type="RefSeq" id="WP_006702780.1">
    <property type="nucleotide sequence ID" value="NZ_KI391971.1"/>
</dbReference>
<dbReference type="PANTHER" id="PTHR30532:SF28">
    <property type="entry name" value="PETROBACTIN-BINDING PROTEIN YCLQ"/>
    <property type="match status" value="1"/>
</dbReference>
<dbReference type="InterPro" id="IPR002491">
    <property type="entry name" value="ABC_transptr_periplasmic_BD"/>
</dbReference>
<evidence type="ECO:0000256" key="5">
    <source>
        <dbReference type="SAM" id="SignalP"/>
    </source>
</evidence>
<name>D0BKM1_9LACT</name>
<dbReference type="InterPro" id="IPR033870">
    <property type="entry name" value="FatB"/>
</dbReference>
<keyword evidence="3" id="KW-0813">Transport</keyword>
<dbReference type="PROSITE" id="PS50983">
    <property type="entry name" value="FE_B12_PBP"/>
    <property type="match status" value="1"/>
</dbReference>
<evidence type="ECO:0000259" key="6">
    <source>
        <dbReference type="PROSITE" id="PS50983"/>
    </source>
</evidence>
<dbReference type="Pfam" id="PF01497">
    <property type="entry name" value="Peripla_BP_2"/>
    <property type="match status" value="1"/>
</dbReference>
<dbReference type="EMBL" id="ACRF02000013">
    <property type="protein sequence ID" value="EEW93624.1"/>
    <property type="molecule type" value="Genomic_DNA"/>
</dbReference>
<keyword evidence="4 5" id="KW-0732">Signal</keyword>
<dbReference type="Proteomes" id="UP000002939">
    <property type="component" value="Unassembled WGS sequence"/>
</dbReference>
<sequence>MKKLLTTVVMGATFLLASCGTKTTNVTSTTQENSVKQVQLTDGSETVEVKSNPKKIVTFDLGAADTLRAIGQGETIVGMPTKPLPTYIKDLGDKVQNVGSMKEPDIEAIAAMQPDLIIASTRTKDFIPQLKEIAPTVIFNVDSKDYWGSVQKNVKSLASLFNEATQQKASAQVKELQTTIDTIAAQNEKHSEKSLAIMLNEGKMSAFGAQSRFGFLYQDLKFRPTDAKIEESRHGQEISFEGVSELNPDVLFVLNRTLAIGGDNSKADALMKNELIQATNAVKNNKVVNLTSDLWYLSGGGLESTKLMLQDLQHVFQ</sequence>
<dbReference type="PROSITE" id="PS51257">
    <property type="entry name" value="PROKAR_LIPOPROTEIN"/>
    <property type="match status" value="1"/>
</dbReference>
<dbReference type="PANTHER" id="PTHR30532">
    <property type="entry name" value="IRON III DICITRATE-BINDING PERIPLASMIC PROTEIN"/>
    <property type="match status" value="1"/>
</dbReference>
<dbReference type="OrthoDB" id="63946at2"/>
<dbReference type="AlphaFoldDB" id="D0BKM1"/>
<evidence type="ECO:0000256" key="4">
    <source>
        <dbReference type="ARBA" id="ARBA00022729"/>
    </source>
</evidence>
<feature type="domain" description="Fe/B12 periplasmic-binding" evidence="6">
    <location>
        <begin position="55"/>
        <end position="317"/>
    </location>
</feature>
<dbReference type="SUPFAM" id="SSF53807">
    <property type="entry name" value="Helical backbone' metal receptor"/>
    <property type="match status" value="1"/>
</dbReference>
<keyword evidence="8" id="KW-1185">Reference proteome</keyword>
<comment type="subcellular location">
    <subcellularLocation>
        <location evidence="1">Cell envelope</location>
    </subcellularLocation>
</comment>
<evidence type="ECO:0000313" key="8">
    <source>
        <dbReference type="Proteomes" id="UP000002939"/>
    </source>
</evidence>
<dbReference type="GO" id="GO:1901678">
    <property type="term" value="P:iron coordination entity transport"/>
    <property type="evidence" value="ECO:0007669"/>
    <property type="project" value="UniProtKB-ARBA"/>
</dbReference>
<organism evidence="7 8">
    <name type="scientific">Granulicatella elegans ATCC 700633</name>
    <dbReference type="NCBI Taxonomy" id="626369"/>
    <lineage>
        <taxon>Bacteria</taxon>
        <taxon>Bacillati</taxon>
        <taxon>Bacillota</taxon>
        <taxon>Bacilli</taxon>
        <taxon>Lactobacillales</taxon>
        <taxon>Carnobacteriaceae</taxon>
        <taxon>Granulicatella</taxon>
    </lineage>
</organism>
<dbReference type="Gene3D" id="3.40.50.1980">
    <property type="entry name" value="Nitrogenase molybdenum iron protein domain"/>
    <property type="match status" value="2"/>
</dbReference>
<comment type="similarity">
    <text evidence="2">Belongs to the bacterial solute-binding protein 8 family.</text>
</comment>
<gene>
    <name evidence="7" type="ORF">HMPREF0446_00506</name>
</gene>
<evidence type="ECO:0000256" key="3">
    <source>
        <dbReference type="ARBA" id="ARBA00022448"/>
    </source>
</evidence>
<dbReference type="CDD" id="cd01140">
    <property type="entry name" value="FatB"/>
    <property type="match status" value="1"/>
</dbReference>
<reference evidence="7" key="2">
    <citation type="submission" date="2011-10" db="EMBL/GenBank/DDBJ databases">
        <title>The Genome Sequence of Granulicatella elegans ATCC 700633.</title>
        <authorList>
            <consortium name="The Broad Institute Genome Sequencing Platform"/>
            <consortium name="The Broad Institute Genome Sequencing Center for Infectious Disease"/>
            <person name="Earl A."/>
            <person name="Ward D."/>
            <person name="Feldgarden M."/>
            <person name="Gevers D."/>
            <person name="Sibley C.D."/>
            <person name="Field T.R."/>
            <person name="Grinwis M."/>
            <person name="Eshaghurshan C.S."/>
            <person name="Surette M.G."/>
            <person name="Young S.K."/>
            <person name="Zeng Q."/>
            <person name="Gargeya S."/>
            <person name="Fitzgerald M."/>
            <person name="Haas B."/>
            <person name="Abouelleil A."/>
            <person name="Alvarado L."/>
            <person name="Arachchi H.M."/>
            <person name="Berlin A."/>
            <person name="Brown A."/>
            <person name="Chapman S.B."/>
            <person name="Chen Z."/>
            <person name="Dunbar C."/>
            <person name="Freedman E."/>
            <person name="Gearin G."/>
            <person name="Goldberg J."/>
            <person name="Griggs A."/>
            <person name="Gujja S."/>
            <person name="Heiman D."/>
            <person name="Howarth C."/>
            <person name="Larson L."/>
            <person name="Lui A."/>
            <person name="MacDonald P.J.P."/>
            <person name="Montmayeur A."/>
            <person name="Murphy C."/>
            <person name="Neiman D."/>
            <person name="Pearson M."/>
            <person name="Priest M."/>
            <person name="Roberts A."/>
            <person name="Saif S."/>
            <person name="Shea T."/>
            <person name="Shenoy N."/>
            <person name="Sisk P."/>
            <person name="Stolte C."/>
            <person name="Sykes S."/>
            <person name="Wortman J."/>
            <person name="Nusbaum C."/>
            <person name="Birren B."/>
        </authorList>
    </citation>
    <scope>NUCLEOTIDE SEQUENCE [LARGE SCALE GENOMIC DNA]</scope>
    <source>
        <strain evidence="7">ATCC 700633</strain>
    </source>
</reference>
<reference evidence="7" key="1">
    <citation type="submission" date="2009-09" db="EMBL/GenBank/DDBJ databases">
        <authorList>
            <consortium name="The Broad Institute Genome Sequencing Platform"/>
            <person name="Ward D."/>
            <person name="Feldgarden M."/>
            <person name="Earl A."/>
            <person name="Young S.K."/>
            <person name="Zeng Q."/>
            <person name="Koehrsen M."/>
            <person name="Alvarado L."/>
            <person name="Berlin A."/>
            <person name="Bochicchio J."/>
            <person name="Borenstein D."/>
            <person name="Chapman S.B."/>
            <person name="Chen Z."/>
            <person name="Engels R."/>
            <person name="Freedman E."/>
            <person name="Gellesch M."/>
            <person name="Goldberg J."/>
            <person name="Griggs A."/>
            <person name="Gujja S."/>
            <person name="Heilman E."/>
            <person name="Heiman D."/>
            <person name="Hepburn T."/>
            <person name="Howarth C."/>
            <person name="Jen D."/>
            <person name="Larson L."/>
            <person name="Lewis B."/>
            <person name="Mehta T."/>
            <person name="Park D."/>
            <person name="Pearson M."/>
            <person name="Roberts A."/>
            <person name="Saif S."/>
            <person name="Shea T."/>
            <person name="Shenoy N."/>
            <person name="Sisk P."/>
            <person name="Stolte C."/>
            <person name="Sykes S."/>
            <person name="Thomson T."/>
            <person name="Walk T."/>
            <person name="White J."/>
            <person name="Yandava C."/>
            <person name="Sibley C.D."/>
            <person name="Field T.R."/>
            <person name="Grinwis M."/>
            <person name="Eshaghurshan C.S."/>
            <person name="Surette M.G."/>
            <person name="Haas B."/>
            <person name="Nusbaum C."/>
            <person name="Birren B."/>
        </authorList>
    </citation>
    <scope>NUCLEOTIDE SEQUENCE [LARGE SCALE GENOMIC DNA]</scope>
    <source>
        <strain evidence="7">ATCC 700633</strain>
    </source>
</reference>
<dbReference type="InterPro" id="IPR051313">
    <property type="entry name" value="Bact_iron-sidero_bind"/>
</dbReference>
<dbReference type="STRING" id="626369.HMPREF0446_00506"/>
<evidence type="ECO:0000256" key="1">
    <source>
        <dbReference type="ARBA" id="ARBA00004196"/>
    </source>
</evidence>
<feature type="signal peptide" evidence="5">
    <location>
        <begin position="1"/>
        <end position="17"/>
    </location>
</feature>
<evidence type="ECO:0000313" key="7">
    <source>
        <dbReference type="EMBL" id="EEW93624.1"/>
    </source>
</evidence>
<feature type="chain" id="PRO_5038848554" description="Fe/B12 periplasmic-binding domain-containing protein" evidence="5">
    <location>
        <begin position="18"/>
        <end position="317"/>
    </location>
</feature>
<dbReference type="GO" id="GO:0030288">
    <property type="term" value="C:outer membrane-bounded periplasmic space"/>
    <property type="evidence" value="ECO:0007669"/>
    <property type="project" value="TreeGrafter"/>
</dbReference>
<accession>D0BKM1</accession>
<protein>
    <recommendedName>
        <fullName evidence="6">Fe/B12 periplasmic-binding domain-containing protein</fullName>
    </recommendedName>
</protein>
<proteinExistence type="inferred from homology"/>
<evidence type="ECO:0000256" key="2">
    <source>
        <dbReference type="ARBA" id="ARBA00008814"/>
    </source>
</evidence>
<dbReference type="eggNOG" id="COG4607">
    <property type="taxonomic scope" value="Bacteria"/>
</dbReference>
<comment type="caution">
    <text evidence="7">The sequence shown here is derived from an EMBL/GenBank/DDBJ whole genome shotgun (WGS) entry which is preliminary data.</text>
</comment>
<dbReference type="HOGENOM" id="CLU_038034_3_1_9"/>